<dbReference type="Pfam" id="PF07690">
    <property type="entry name" value="MFS_1"/>
    <property type="match status" value="1"/>
</dbReference>
<feature type="compositionally biased region" description="Low complexity" evidence="5">
    <location>
        <begin position="48"/>
        <end position="58"/>
    </location>
</feature>
<evidence type="ECO:0000256" key="4">
    <source>
        <dbReference type="ARBA" id="ARBA00023136"/>
    </source>
</evidence>
<evidence type="ECO:0000256" key="3">
    <source>
        <dbReference type="ARBA" id="ARBA00022989"/>
    </source>
</evidence>
<protein>
    <recommendedName>
        <fullName evidence="7">Major facilitator superfamily (MFS) profile domain-containing protein</fullName>
    </recommendedName>
</protein>
<dbReference type="PANTHER" id="PTHR23502:SF3">
    <property type="entry name" value="MAJOR FACILITATOR SUPERFAMILY (MFS) PROFILE DOMAIN-CONTAINING PROTEIN-RELATED"/>
    <property type="match status" value="1"/>
</dbReference>
<feature type="transmembrane region" description="Helical" evidence="6">
    <location>
        <begin position="405"/>
        <end position="425"/>
    </location>
</feature>
<keyword evidence="2 6" id="KW-0812">Transmembrane</keyword>
<dbReference type="GeneID" id="43592104"/>
<dbReference type="InterPro" id="IPR011701">
    <property type="entry name" value="MFS"/>
</dbReference>
<feature type="compositionally biased region" description="Polar residues" evidence="5">
    <location>
        <begin position="30"/>
        <end position="47"/>
    </location>
</feature>
<feature type="transmembrane region" description="Helical" evidence="6">
    <location>
        <begin position="366"/>
        <end position="385"/>
    </location>
</feature>
<dbReference type="InterPro" id="IPR036259">
    <property type="entry name" value="MFS_trans_sf"/>
</dbReference>
<dbReference type="SUPFAM" id="SSF103473">
    <property type="entry name" value="MFS general substrate transporter"/>
    <property type="match status" value="1"/>
</dbReference>
<keyword evidence="9" id="KW-1185">Reference proteome</keyword>
<dbReference type="PANTHER" id="PTHR23502">
    <property type="entry name" value="MAJOR FACILITATOR SUPERFAMILY"/>
    <property type="match status" value="1"/>
</dbReference>
<proteinExistence type="predicted"/>
<feature type="transmembrane region" description="Helical" evidence="6">
    <location>
        <begin position="505"/>
        <end position="528"/>
    </location>
</feature>
<reference evidence="8" key="1">
    <citation type="submission" date="2017-08" db="EMBL/GenBank/DDBJ databases">
        <authorList>
            <person name="Cuomo C."/>
            <person name="Billmyre B."/>
            <person name="Heitman J."/>
        </authorList>
    </citation>
    <scope>NUCLEOTIDE SEQUENCE</scope>
    <source>
        <strain evidence="8">CBS 12478</strain>
    </source>
</reference>
<feature type="transmembrane region" description="Helical" evidence="6">
    <location>
        <begin position="286"/>
        <end position="306"/>
    </location>
</feature>
<keyword evidence="4 6" id="KW-0472">Membrane</keyword>
<feature type="transmembrane region" description="Helical" evidence="6">
    <location>
        <begin position="548"/>
        <end position="568"/>
    </location>
</feature>
<evidence type="ECO:0000259" key="7">
    <source>
        <dbReference type="PROSITE" id="PS50850"/>
    </source>
</evidence>
<dbReference type="PROSITE" id="PS50850">
    <property type="entry name" value="MFS"/>
    <property type="match status" value="1"/>
</dbReference>
<dbReference type="Proteomes" id="UP000322225">
    <property type="component" value="Chromosome 8"/>
</dbReference>
<dbReference type="AlphaFoldDB" id="A0AAJ8LJX0"/>
<feature type="transmembrane region" description="Helical" evidence="6">
    <location>
        <begin position="257"/>
        <end position="280"/>
    </location>
</feature>
<dbReference type="InterPro" id="IPR020846">
    <property type="entry name" value="MFS_dom"/>
</dbReference>
<sequence length="617" mass="68666">MIGNFKTAAANAANDVRSKTTTTTTTTTTAAMSSEYRQSDETITSPINEKTTNTNTTPEGKEKPSRLTLVPPAKPEDSQRPTNGSEGDTTAPAPAKRPRPVRGDTRDGTNRHILQEEEAYEVLGFAWSPAKKWSVLSVIFIVQCSMNFNASIYANGVDFLIEKFGISAQAARVGQMIFLVSYAFGCELWAPWSEELGRRPILQASLFFVNVWQILAALAPNFGTVIVARFLGGISSAGGSVTLGMVADLYDPNDQQWAVAFIVFSSVGGSVIGPIVGPFIQAHLDWGWICWTQLIFGGFVQLLHLFTVPESRATVLLDREAKRRRKAGETHLFGPNELKSFKERFSFHEILKTWVRPFEMFVREPIVLCLSLLSGFSDALIFTFLEAFTPVFKQWNFTTEEMALTFVPIAIGYILAYIIYIPPLYHQRKMLAKDPDNTPPEIRLKPLLFLAPLEAIGLFGFAWTSLGPPHTHWIAPMIFSVLVGIANFAIYMSTIDYMIAAYGPYAASATGGNGLARDFLAGVAAMYSTPFYNNIGGSSYRLHLEWPSTILAIIAAFVTVPIYIFYYYGAWFRERSKFAQTIAGERKDRHVEQIEKLQTVHRENRGLRSLSESESQV</sequence>
<evidence type="ECO:0000256" key="5">
    <source>
        <dbReference type="SAM" id="MobiDB-lite"/>
    </source>
</evidence>
<feature type="region of interest" description="Disordered" evidence="5">
    <location>
        <begin position="1"/>
        <end position="110"/>
    </location>
</feature>
<evidence type="ECO:0000313" key="9">
    <source>
        <dbReference type="Proteomes" id="UP000322225"/>
    </source>
</evidence>
<name>A0AAJ8LJX0_9TREE</name>
<dbReference type="KEGG" id="ksn:43592104"/>
<dbReference type="RefSeq" id="XP_031857791.2">
    <property type="nucleotide sequence ID" value="XM_032007932.2"/>
</dbReference>
<reference evidence="8" key="2">
    <citation type="submission" date="2024-01" db="EMBL/GenBank/DDBJ databases">
        <title>Comparative genomics of Cryptococcus and Kwoniella reveals pathogenesis evolution and contrasting modes of karyotype evolution via chromosome fusion or intercentromeric recombination.</title>
        <authorList>
            <person name="Coelho M.A."/>
            <person name="David-Palma M."/>
            <person name="Shea T."/>
            <person name="Bowers K."/>
            <person name="McGinley-Smith S."/>
            <person name="Mohammad A.W."/>
            <person name="Gnirke A."/>
            <person name="Yurkov A.M."/>
            <person name="Nowrousian M."/>
            <person name="Sun S."/>
            <person name="Cuomo C.A."/>
            <person name="Heitman J."/>
        </authorList>
    </citation>
    <scope>NUCLEOTIDE SEQUENCE</scope>
    <source>
        <strain evidence="8">CBS 12478</strain>
    </source>
</reference>
<dbReference type="FunFam" id="1.20.1250.20:FF:000088">
    <property type="entry name" value="MFS multidrug transporter, putative"/>
    <property type="match status" value="1"/>
</dbReference>
<dbReference type="GO" id="GO:0022857">
    <property type="term" value="F:transmembrane transporter activity"/>
    <property type="evidence" value="ECO:0007669"/>
    <property type="project" value="InterPro"/>
</dbReference>
<organism evidence="8 9">
    <name type="scientific">Kwoniella shandongensis</name>
    <dbReference type="NCBI Taxonomy" id="1734106"/>
    <lineage>
        <taxon>Eukaryota</taxon>
        <taxon>Fungi</taxon>
        <taxon>Dikarya</taxon>
        <taxon>Basidiomycota</taxon>
        <taxon>Agaricomycotina</taxon>
        <taxon>Tremellomycetes</taxon>
        <taxon>Tremellales</taxon>
        <taxon>Cryptococcaceae</taxon>
        <taxon>Kwoniella</taxon>
    </lineage>
</organism>
<feature type="transmembrane region" description="Helical" evidence="6">
    <location>
        <begin position="472"/>
        <end position="493"/>
    </location>
</feature>
<dbReference type="EMBL" id="CP144058">
    <property type="protein sequence ID" value="WWD20013.1"/>
    <property type="molecule type" value="Genomic_DNA"/>
</dbReference>
<evidence type="ECO:0000256" key="2">
    <source>
        <dbReference type="ARBA" id="ARBA00022692"/>
    </source>
</evidence>
<evidence type="ECO:0000256" key="1">
    <source>
        <dbReference type="ARBA" id="ARBA00004141"/>
    </source>
</evidence>
<keyword evidence="3 6" id="KW-1133">Transmembrane helix</keyword>
<evidence type="ECO:0000256" key="6">
    <source>
        <dbReference type="SAM" id="Phobius"/>
    </source>
</evidence>
<feature type="transmembrane region" description="Helical" evidence="6">
    <location>
        <begin position="226"/>
        <end position="250"/>
    </location>
</feature>
<dbReference type="Gene3D" id="1.20.1250.20">
    <property type="entry name" value="MFS general substrate transporter like domains"/>
    <property type="match status" value="1"/>
</dbReference>
<feature type="compositionally biased region" description="Basic and acidic residues" evidence="5">
    <location>
        <begin position="101"/>
        <end position="110"/>
    </location>
</feature>
<accession>A0AAJ8LJX0</accession>
<feature type="compositionally biased region" description="Low complexity" evidence="5">
    <location>
        <begin position="20"/>
        <end position="29"/>
    </location>
</feature>
<comment type="subcellular location">
    <subcellularLocation>
        <location evidence="1">Membrane</location>
        <topology evidence="1">Multi-pass membrane protein</topology>
    </subcellularLocation>
</comment>
<gene>
    <name evidence="8" type="ORF">CI109_104486</name>
</gene>
<feature type="transmembrane region" description="Helical" evidence="6">
    <location>
        <begin position="446"/>
        <end position="466"/>
    </location>
</feature>
<evidence type="ECO:0000313" key="8">
    <source>
        <dbReference type="EMBL" id="WWD20013.1"/>
    </source>
</evidence>
<dbReference type="GO" id="GO:0005886">
    <property type="term" value="C:plasma membrane"/>
    <property type="evidence" value="ECO:0007669"/>
    <property type="project" value="TreeGrafter"/>
</dbReference>
<feature type="domain" description="Major facilitator superfamily (MFS) profile" evidence="7">
    <location>
        <begin position="135"/>
        <end position="573"/>
    </location>
</feature>